<dbReference type="SUPFAM" id="SSF101215">
    <property type="entry name" value="KaiA/RbsU domain"/>
    <property type="match status" value="1"/>
</dbReference>
<gene>
    <name evidence="5" type="ORF">QQ91_0011055</name>
</gene>
<dbReference type="SMART" id="SM01247">
    <property type="entry name" value="KaiA"/>
    <property type="match status" value="1"/>
</dbReference>
<dbReference type="GO" id="GO:0048511">
    <property type="term" value="P:rhythmic process"/>
    <property type="evidence" value="ECO:0007669"/>
    <property type="project" value="UniProtKB-KW"/>
</dbReference>
<dbReference type="Pfam" id="PF07688">
    <property type="entry name" value="KaiA"/>
    <property type="match status" value="1"/>
</dbReference>
<sequence>MDHDNAGEVDTQISICAFLDPRSTIQDQLHEQLQESQYHLVCTSTIEAFIDSIIRLHHLVDCLVIQITAALPQLIDLLRANDILLPALLITDGESENTLVGSQDSNLPPRLFFYHPAEIKLPAAQLSQVAYAVYQSAANFLRLTTVARVDDGSNFKAWFSAPNLREKIAQQQQKLSDKLKERLGYLGIYYKRDSQQFLRNLDPDARKALITELKADYRKIVLSYFHESNQVNSLLDEFVTKAFFADVSVSWILELHMELMDNFAKQLKLEGRSDDVLLDYRLTLIDTIAHLCEMYRRCIPRDA</sequence>
<dbReference type="InterPro" id="IPR020856">
    <property type="entry name" value="Circadian_clock_protein_KaiA_C"/>
</dbReference>
<dbReference type="RefSeq" id="WP_166275049.1">
    <property type="nucleotide sequence ID" value="NZ_JTHE03000061.1"/>
</dbReference>
<reference evidence="5 6" key="1">
    <citation type="journal article" date="2015" name="Genome Announc.">
        <title>Draft Genome Sequence of Filamentous Marine Cyanobacterium Lyngbya confervoides Strain BDU141951.</title>
        <authorList>
            <person name="Chandrababunaidu M.M."/>
            <person name="Sen D."/>
            <person name="Tripathy S."/>
        </authorList>
    </citation>
    <scope>NUCLEOTIDE SEQUENCE [LARGE SCALE GENOMIC DNA]</scope>
    <source>
        <strain evidence="5 6">BDU141951</strain>
    </source>
</reference>
<dbReference type="EMBL" id="JTHE03000061">
    <property type="protein sequence ID" value="MCM1983354.1"/>
    <property type="molecule type" value="Genomic_DNA"/>
</dbReference>
<keyword evidence="6" id="KW-1185">Reference proteome</keyword>
<dbReference type="InterPro" id="IPR011006">
    <property type="entry name" value="CheY-like_superfamily"/>
</dbReference>
<organism evidence="5 6">
    <name type="scientific">Lyngbya confervoides BDU141951</name>
    <dbReference type="NCBI Taxonomy" id="1574623"/>
    <lineage>
        <taxon>Bacteria</taxon>
        <taxon>Bacillati</taxon>
        <taxon>Cyanobacteriota</taxon>
        <taxon>Cyanophyceae</taxon>
        <taxon>Oscillatoriophycideae</taxon>
        <taxon>Oscillatoriales</taxon>
        <taxon>Microcoleaceae</taxon>
        <taxon>Lyngbya</taxon>
    </lineage>
</organism>
<feature type="domain" description="KaiA N-terminal" evidence="3">
    <location>
        <begin position="9"/>
        <end position="183"/>
    </location>
</feature>
<dbReference type="PROSITE" id="PS51430">
    <property type="entry name" value="KAIA_N"/>
    <property type="match status" value="1"/>
</dbReference>
<evidence type="ECO:0000256" key="2">
    <source>
        <dbReference type="ARBA" id="ARBA00034852"/>
    </source>
</evidence>
<dbReference type="Gene3D" id="3.40.50.2300">
    <property type="match status" value="1"/>
</dbReference>
<dbReference type="InterPro" id="IPR011648">
    <property type="entry name" value="Circadian_clock_KaiA"/>
</dbReference>
<dbReference type="InterPro" id="IPR017944">
    <property type="entry name" value="KaiA/RbsU_helical_domain_sf"/>
</dbReference>
<dbReference type="InterPro" id="IPR020844">
    <property type="entry name" value="Circadian_clock_KaiA_N"/>
</dbReference>
<dbReference type="SUPFAM" id="SSF52172">
    <property type="entry name" value="CheY-like"/>
    <property type="match status" value="1"/>
</dbReference>
<protein>
    <recommendedName>
        <fullName evidence="2">Circadian clock oscillator protein KaiA</fullName>
    </recommendedName>
</protein>
<evidence type="ECO:0000313" key="5">
    <source>
        <dbReference type="EMBL" id="MCM1983354.1"/>
    </source>
</evidence>
<comment type="caution">
    <text evidence="5">The sequence shown here is derived from an EMBL/GenBank/DDBJ whole genome shotgun (WGS) entry which is preliminary data.</text>
</comment>
<dbReference type="Pfam" id="PF21714">
    <property type="entry name" value="KaiA_N"/>
    <property type="match status" value="1"/>
</dbReference>
<accession>A0ABD4T439</accession>
<feature type="domain" description="KaiA C-terminal" evidence="4">
    <location>
        <begin position="193"/>
        <end position="301"/>
    </location>
</feature>
<evidence type="ECO:0000259" key="3">
    <source>
        <dbReference type="PROSITE" id="PS51430"/>
    </source>
</evidence>
<evidence type="ECO:0000256" key="1">
    <source>
        <dbReference type="ARBA" id="ARBA00023108"/>
    </source>
</evidence>
<name>A0ABD4T439_9CYAN</name>
<proteinExistence type="predicted"/>
<dbReference type="PROSITE" id="PS51431">
    <property type="entry name" value="KAIA_C"/>
    <property type="match status" value="1"/>
</dbReference>
<dbReference type="Proteomes" id="UP000031561">
    <property type="component" value="Unassembled WGS sequence"/>
</dbReference>
<dbReference type="AlphaFoldDB" id="A0ABD4T439"/>
<dbReference type="Gene3D" id="1.10.1240.30">
    <property type="entry name" value="KaiA/RbsU domain"/>
    <property type="match status" value="1"/>
</dbReference>
<evidence type="ECO:0000259" key="4">
    <source>
        <dbReference type="PROSITE" id="PS51431"/>
    </source>
</evidence>
<keyword evidence="1" id="KW-0090">Biological rhythms</keyword>
<evidence type="ECO:0000313" key="6">
    <source>
        <dbReference type="Proteomes" id="UP000031561"/>
    </source>
</evidence>